<keyword evidence="3" id="KW-1185">Reference proteome</keyword>
<evidence type="ECO:0000313" key="3">
    <source>
        <dbReference type="Proteomes" id="UP000076871"/>
    </source>
</evidence>
<keyword evidence="1" id="KW-1133">Transmembrane helix</keyword>
<evidence type="ECO:0000256" key="1">
    <source>
        <dbReference type="SAM" id="Phobius"/>
    </source>
</evidence>
<dbReference type="OrthoDB" id="3269001at2759"/>
<reference evidence="2 3" key="1">
    <citation type="journal article" date="2016" name="Mol. Biol. Evol.">
        <title>Comparative Genomics of Early-Diverging Mushroom-Forming Fungi Provides Insights into the Origins of Lignocellulose Decay Capabilities.</title>
        <authorList>
            <person name="Nagy L.G."/>
            <person name="Riley R."/>
            <person name="Tritt A."/>
            <person name="Adam C."/>
            <person name="Daum C."/>
            <person name="Floudas D."/>
            <person name="Sun H."/>
            <person name="Yadav J.S."/>
            <person name="Pangilinan J."/>
            <person name="Larsson K.H."/>
            <person name="Matsuura K."/>
            <person name="Barry K."/>
            <person name="Labutti K."/>
            <person name="Kuo R."/>
            <person name="Ohm R.A."/>
            <person name="Bhattacharya S.S."/>
            <person name="Shirouzu T."/>
            <person name="Yoshinaga Y."/>
            <person name="Martin F.M."/>
            <person name="Grigoriev I.V."/>
            <person name="Hibbett D.S."/>
        </authorList>
    </citation>
    <scope>NUCLEOTIDE SEQUENCE [LARGE SCALE GENOMIC DNA]</scope>
    <source>
        <strain evidence="2 3">93-53</strain>
    </source>
</reference>
<dbReference type="EMBL" id="KV427685">
    <property type="protein sequence ID" value="KZT00455.1"/>
    <property type="molecule type" value="Genomic_DNA"/>
</dbReference>
<keyword evidence="1" id="KW-0472">Membrane</keyword>
<proteinExistence type="predicted"/>
<evidence type="ECO:0000313" key="2">
    <source>
        <dbReference type="EMBL" id="KZT00455.1"/>
    </source>
</evidence>
<protein>
    <submittedName>
        <fullName evidence="2">Uncharacterized protein</fullName>
    </submittedName>
</protein>
<name>A0A165B804_9APHY</name>
<gene>
    <name evidence="2" type="ORF">LAESUDRAFT_637060</name>
</gene>
<keyword evidence="1" id="KW-0812">Transmembrane</keyword>
<dbReference type="GeneID" id="63820495"/>
<sequence>WKNFIDLVTSDFLSSSLQISAEHIWAYNICLMWYLQHLKDLYKEAVLKPNHHFVLYVSVYLHAFGPGHLIRAFFAEKMNYLLMKLNNNRMFGAL</sequence>
<dbReference type="STRING" id="1314785.A0A165B804"/>
<dbReference type="InParanoid" id="A0A165B804"/>
<dbReference type="Proteomes" id="UP000076871">
    <property type="component" value="Unassembled WGS sequence"/>
</dbReference>
<dbReference type="AlphaFoldDB" id="A0A165B804"/>
<dbReference type="RefSeq" id="XP_040758195.1">
    <property type="nucleotide sequence ID" value="XM_040903464.1"/>
</dbReference>
<accession>A0A165B804</accession>
<organism evidence="2 3">
    <name type="scientific">Laetiporus sulphureus 93-53</name>
    <dbReference type="NCBI Taxonomy" id="1314785"/>
    <lineage>
        <taxon>Eukaryota</taxon>
        <taxon>Fungi</taxon>
        <taxon>Dikarya</taxon>
        <taxon>Basidiomycota</taxon>
        <taxon>Agaricomycotina</taxon>
        <taxon>Agaricomycetes</taxon>
        <taxon>Polyporales</taxon>
        <taxon>Laetiporus</taxon>
    </lineage>
</organism>
<feature type="non-terminal residue" evidence="2">
    <location>
        <position position="1"/>
    </location>
</feature>
<feature type="transmembrane region" description="Helical" evidence="1">
    <location>
        <begin position="53"/>
        <end position="74"/>
    </location>
</feature>
<feature type="non-terminal residue" evidence="2">
    <location>
        <position position="94"/>
    </location>
</feature>